<dbReference type="AlphaFoldDB" id="A0A560MGC1"/>
<dbReference type="Pfam" id="PF06299">
    <property type="entry name" value="DUF1045"/>
    <property type="match status" value="1"/>
</dbReference>
<accession>A0A560MGC1</accession>
<dbReference type="PIRSF" id="PIRSF033328">
    <property type="entry name" value="Phest_Mll4975"/>
    <property type="match status" value="1"/>
</dbReference>
<dbReference type="EMBL" id="VITY01000002">
    <property type="protein sequence ID" value="TWC06390.1"/>
    <property type="molecule type" value="Genomic_DNA"/>
</dbReference>
<dbReference type="NCBIfam" id="TIGR03223">
    <property type="entry name" value="Phn_opern_protn"/>
    <property type="match status" value="1"/>
</dbReference>
<sequence length="234" mass="26522">MYPAMANTPRYAIYYAPSPDSALHRFGSALLGYDAVDGDDLPFPDGVTPDWREVTEDPRKYGFHATLKAPTALADGRNEAELLAACAAFAGKARRIPVIEPVVDAISGFIAVIPAKRSDELQQLAADCVTEFDTFRAPLTPEDRARRKPERLTERQRDYLDRWGYPYVMEEFRFHMTLTGRLSDERRGPIVAQLRERFATIDLTRLAIDRIALFKQADSASRFRIIDSWPLRAQ</sequence>
<name>A0A560MGC1_9BRAD</name>
<comment type="caution">
    <text evidence="1">The sequence shown here is derived from an EMBL/GenBank/DDBJ whole genome shotgun (WGS) entry which is preliminary data.</text>
</comment>
<reference evidence="1 2" key="1">
    <citation type="submission" date="2019-06" db="EMBL/GenBank/DDBJ databases">
        <title>Genomic Encyclopedia of Type Strains, Phase IV (KMG-V): Genome sequencing to study the core and pangenomes of soil and plant-associated prokaryotes.</title>
        <authorList>
            <person name="Whitman W."/>
        </authorList>
    </citation>
    <scope>NUCLEOTIDE SEQUENCE [LARGE SCALE GENOMIC DNA]</scope>
    <source>
        <strain evidence="1 2">BR 10355</strain>
    </source>
</reference>
<keyword evidence="2" id="KW-1185">Reference proteome</keyword>
<evidence type="ECO:0000313" key="1">
    <source>
        <dbReference type="EMBL" id="TWC06390.1"/>
    </source>
</evidence>
<dbReference type="Gene3D" id="3.90.1140.10">
    <property type="entry name" value="Cyclic phosphodiesterase"/>
    <property type="match status" value="1"/>
</dbReference>
<evidence type="ECO:0000313" key="2">
    <source>
        <dbReference type="Proteomes" id="UP000321304"/>
    </source>
</evidence>
<dbReference type="InterPro" id="IPR009389">
    <property type="entry name" value="DUF1045"/>
</dbReference>
<protein>
    <submittedName>
        <fullName evidence="1">Putative phosphonate metabolism protein</fullName>
    </submittedName>
</protein>
<proteinExistence type="predicted"/>
<gene>
    <name evidence="1" type="ORF">FBZ93_102705</name>
</gene>
<dbReference type="Proteomes" id="UP000321304">
    <property type="component" value="Unassembled WGS sequence"/>
</dbReference>
<dbReference type="STRING" id="1755647.AS156_11455"/>
<organism evidence="1 2">
    <name type="scientific">Bradyrhizobium macuxiense</name>
    <dbReference type="NCBI Taxonomy" id="1755647"/>
    <lineage>
        <taxon>Bacteria</taxon>
        <taxon>Pseudomonadati</taxon>
        <taxon>Pseudomonadota</taxon>
        <taxon>Alphaproteobacteria</taxon>
        <taxon>Hyphomicrobiales</taxon>
        <taxon>Nitrobacteraceae</taxon>
        <taxon>Bradyrhizobium</taxon>
    </lineage>
</organism>